<dbReference type="RefSeq" id="WP_304535381.1">
    <property type="nucleotide sequence ID" value="NZ_JAUQOM010000002.1"/>
</dbReference>
<keyword evidence="2" id="KW-1185">Reference proteome</keyword>
<evidence type="ECO:0000313" key="1">
    <source>
        <dbReference type="EMBL" id="MDO7834915.1"/>
    </source>
</evidence>
<dbReference type="Proteomes" id="UP001176471">
    <property type="component" value="Unassembled WGS sequence"/>
</dbReference>
<evidence type="ECO:0008006" key="3">
    <source>
        <dbReference type="Google" id="ProtNLM"/>
    </source>
</evidence>
<comment type="caution">
    <text evidence="1">The sequence shown here is derived from an EMBL/GenBank/DDBJ whole genome shotgun (WGS) entry which is preliminary data.</text>
</comment>
<protein>
    <recommendedName>
        <fullName evidence="3">Transposase zinc-ribbon domain-containing protein</fullName>
    </recommendedName>
</protein>
<gene>
    <name evidence="1" type="ORF">Q4610_07625</name>
</gene>
<name>A0ABT8ZK49_9SPHN</name>
<reference evidence="1" key="1">
    <citation type="submission" date="2023-07" db="EMBL/GenBank/DDBJ databases">
        <title>Bacterial whole genome sequence for Sphingobium sp. HBC34.</title>
        <authorList>
            <person name="Le V."/>
            <person name="Ko S.-R."/>
            <person name="Ahn C.-Y."/>
            <person name="Oh H.-M."/>
        </authorList>
    </citation>
    <scope>NUCLEOTIDE SEQUENCE</scope>
    <source>
        <strain evidence="1">HBC34</strain>
    </source>
</reference>
<dbReference type="EMBL" id="JAUQOM010000002">
    <property type="protein sequence ID" value="MDO7834915.1"/>
    <property type="molecule type" value="Genomic_DNA"/>
</dbReference>
<evidence type="ECO:0000313" key="2">
    <source>
        <dbReference type="Proteomes" id="UP001176471"/>
    </source>
</evidence>
<proteinExistence type="predicted"/>
<sequence length="76" mass="8215">MPLPASDSIKEAYPALLSYRPGRAMACPSCGERQWLVGRIVAQCACCDIALPIDPACRGWSRTADPSPRIQPFPIA</sequence>
<accession>A0ABT8ZK49</accession>
<organism evidence="1 2">
    <name type="scientific">Sphingobium cyanobacteriorum</name>
    <dbReference type="NCBI Taxonomy" id="3063954"/>
    <lineage>
        <taxon>Bacteria</taxon>
        <taxon>Pseudomonadati</taxon>
        <taxon>Pseudomonadota</taxon>
        <taxon>Alphaproteobacteria</taxon>
        <taxon>Sphingomonadales</taxon>
        <taxon>Sphingomonadaceae</taxon>
        <taxon>Sphingobium</taxon>
    </lineage>
</organism>